<protein>
    <recommendedName>
        <fullName evidence="19">Ferric-chelate reductase 1</fullName>
    </recommendedName>
</protein>
<evidence type="ECO:0000256" key="2">
    <source>
        <dbReference type="ARBA" id="ARBA00004141"/>
    </source>
</evidence>
<evidence type="ECO:0000256" key="9">
    <source>
        <dbReference type="ARBA" id="ARBA00023004"/>
    </source>
</evidence>
<proteinExistence type="inferred from homology"/>
<evidence type="ECO:0000256" key="3">
    <source>
        <dbReference type="ARBA" id="ARBA00009195"/>
    </source>
</evidence>
<feature type="domain" description="DOMON" evidence="15">
    <location>
        <begin position="224"/>
        <end position="353"/>
    </location>
</feature>
<dbReference type="Pfam" id="PF03188">
    <property type="entry name" value="Cytochrom_B561"/>
    <property type="match status" value="1"/>
</dbReference>
<comment type="subcellular location">
    <subcellularLocation>
        <location evidence="2">Membrane</location>
        <topology evidence="2">Multi-pass membrane protein</topology>
    </subcellularLocation>
</comment>
<keyword evidence="7" id="KW-0249">Electron transport</keyword>
<dbReference type="CDD" id="cd08760">
    <property type="entry name" value="Cyt_b561_FRRS1_like"/>
    <property type="match status" value="1"/>
</dbReference>
<name>A0A813XIB6_9BILA</name>
<keyword evidence="11" id="KW-0325">Glycoprotein</keyword>
<feature type="transmembrane region" description="Helical" evidence="13">
    <location>
        <begin position="546"/>
        <end position="567"/>
    </location>
</feature>
<evidence type="ECO:0000256" key="13">
    <source>
        <dbReference type="SAM" id="Phobius"/>
    </source>
</evidence>
<evidence type="ECO:0000313" key="18">
    <source>
        <dbReference type="Proteomes" id="UP000663864"/>
    </source>
</evidence>
<dbReference type="PANTHER" id="PTHR23130">
    <property type="entry name" value="CYTOCHROME B561 AND DOMON DOMAIN-CONTAINING PROTEIN"/>
    <property type="match status" value="1"/>
</dbReference>
<feature type="compositionally biased region" description="Low complexity" evidence="12">
    <location>
        <begin position="187"/>
        <end position="217"/>
    </location>
</feature>
<dbReference type="AlphaFoldDB" id="A0A813XIB6"/>
<reference evidence="17" key="1">
    <citation type="submission" date="2021-02" db="EMBL/GenBank/DDBJ databases">
        <authorList>
            <person name="Nowell W R."/>
        </authorList>
    </citation>
    <scope>NUCLEOTIDE SEQUENCE</scope>
</reference>
<dbReference type="InterPro" id="IPR005018">
    <property type="entry name" value="DOMON_domain"/>
</dbReference>
<keyword evidence="4" id="KW-0813">Transport</keyword>
<evidence type="ECO:0000256" key="14">
    <source>
        <dbReference type="SAM" id="SignalP"/>
    </source>
</evidence>
<evidence type="ECO:0000256" key="11">
    <source>
        <dbReference type="ARBA" id="ARBA00023180"/>
    </source>
</evidence>
<dbReference type="PROSITE" id="PS50836">
    <property type="entry name" value="DOMON"/>
    <property type="match status" value="1"/>
</dbReference>
<dbReference type="CDD" id="cd08544">
    <property type="entry name" value="Reeler"/>
    <property type="match status" value="1"/>
</dbReference>
<keyword evidence="6 14" id="KW-0732">Signal</keyword>
<evidence type="ECO:0000256" key="12">
    <source>
        <dbReference type="SAM" id="MobiDB-lite"/>
    </source>
</evidence>
<keyword evidence="8 13" id="KW-1133">Transmembrane helix</keyword>
<comment type="cofactor">
    <cofactor evidence="1">
        <name>heme b</name>
        <dbReference type="ChEBI" id="CHEBI:60344"/>
    </cofactor>
</comment>
<organism evidence="17 18">
    <name type="scientific">Rotaria sordida</name>
    <dbReference type="NCBI Taxonomy" id="392033"/>
    <lineage>
        <taxon>Eukaryota</taxon>
        <taxon>Metazoa</taxon>
        <taxon>Spiralia</taxon>
        <taxon>Gnathifera</taxon>
        <taxon>Rotifera</taxon>
        <taxon>Eurotatoria</taxon>
        <taxon>Bdelloidea</taxon>
        <taxon>Philodinida</taxon>
        <taxon>Philodinidae</taxon>
        <taxon>Rotaria</taxon>
    </lineage>
</organism>
<evidence type="ECO:0000256" key="4">
    <source>
        <dbReference type="ARBA" id="ARBA00022448"/>
    </source>
</evidence>
<feature type="transmembrane region" description="Helical" evidence="13">
    <location>
        <begin position="513"/>
        <end position="540"/>
    </location>
</feature>
<evidence type="ECO:0000256" key="10">
    <source>
        <dbReference type="ARBA" id="ARBA00023136"/>
    </source>
</evidence>
<feature type="transmembrane region" description="Helical" evidence="13">
    <location>
        <begin position="622"/>
        <end position="643"/>
    </location>
</feature>
<evidence type="ECO:0000256" key="6">
    <source>
        <dbReference type="ARBA" id="ARBA00022729"/>
    </source>
</evidence>
<dbReference type="Proteomes" id="UP000663864">
    <property type="component" value="Unassembled WGS sequence"/>
</dbReference>
<evidence type="ECO:0000313" key="17">
    <source>
        <dbReference type="EMBL" id="CAF0876573.1"/>
    </source>
</evidence>
<dbReference type="InterPro" id="IPR002861">
    <property type="entry name" value="Reeler_dom"/>
</dbReference>
<feature type="signal peptide" evidence="14">
    <location>
        <begin position="1"/>
        <end position="25"/>
    </location>
</feature>
<dbReference type="InterPro" id="IPR006593">
    <property type="entry name" value="Cyt_b561/ferric_Rdtase_TM"/>
</dbReference>
<evidence type="ECO:0000259" key="15">
    <source>
        <dbReference type="PROSITE" id="PS50836"/>
    </source>
</evidence>
<dbReference type="PANTHER" id="PTHR23130:SF171">
    <property type="entry name" value="OS01G0895300 PROTEIN"/>
    <property type="match status" value="1"/>
</dbReference>
<dbReference type="Gene3D" id="2.60.40.4060">
    <property type="entry name" value="Reeler domain"/>
    <property type="match status" value="1"/>
</dbReference>
<accession>A0A813XIB6</accession>
<feature type="domain" description="Cytochrome b561" evidence="16">
    <location>
        <begin position="372"/>
        <end position="573"/>
    </location>
</feature>
<feature type="transmembrane region" description="Helical" evidence="13">
    <location>
        <begin position="446"/>
        <end position="466"/>
    </location>
</feature>
<keyword evidence="5 13" id="KW-0812">Transmembrane</keyword>
<dbReference type="PROSITE" id="PS50939">
    <property type="entry name" value="CYTOCHROME_B561"/>
    <property type="match status" value="1"/>
</dbReference>
<keyword evidence="9" id="KW-0408">Iron</keyword>
<comment type="similarity">
    <text evidence="3">Belongs to the FRRS1 family.</text>
</comment>
<evidence type="ECO:0000256" key="8">
    <source>
        <dbReference type="ARBA" id="ARBA00022989"/>
    </source>
</evidence>
<evidence type="ECO:0000256" key="1">
    <source>
        <dbReference type="ARBA" id="ARBA00001970"/>
    </source>
</evidence>
<feature type="transmembrane region" description="Helical" evidence="13">
    <location>
        <begin position="405"/>
        <end position="425"/>
    </location>
</feature>
<feature type="transmembrane region" description="Helical" evidence="13">
    <location>
        <begin position="478"/>
        <end position="501"/>
    </location>
</feature>
<feature type="chain" id="PRO_5032965012" description="Ferric-chelate reductase 1" evidence="14">
    <location>
        <begin position="26"/>
        <end position="645"/>
    </location>
</feature>
<keyword evidence="10 13" id="KW-0472">Membrane</keyword>
<sequence length="645" mass="72090">MSTKKNVTTKMKISIVFFLLTICSLFHEGINLSDGKFSNTCDKIVLEQYNVNPTTCSSNFIIKSSQSTYTIDEPIHVTIQSTLPDKKFVGIYLFAQDTKNINVGSWKITDLLIESVSCGGLMHSSKIEKTSIETVWYPSSNVVGDVMIKAIIIENDNTIYIDCYNIILTPQIINYSSFTDETSLEPNTTTTTSTTTQNTTTTTTLTTTSASGNTTQTPSPAASVSINVTWTFNNEINVTNVVMSVYNLKSSQWAAIGLGVKEAMGEAHVFMCKQLANNTIVINRYINPNKHEHPEHAGSEQGGILTPVQQQFRDGVVICQFTLSNFNIERFQQLKTISPLSQTASYHPLFAVGLLNSTNDPQKHFDDSHTALSEFVQLNQNKTILYKINSTDDGGSLTFVRVHGVIMVFTWILIISTGVLISRYFKNSWATNFICGKAAWFAAHRFLMSMGAILTVLGFLFILVFNQGSWVEKGPTRAFAHSITGVIAISFAFFQPFIALFRCEPDSRFRFIFNYIHAFVGFSAFILSIAALFLATYFRILKDTKARLFMILWIGWIGLIFIAFEIIQSYFRKKSNESGYSNINVSNTTIGEIVESPKSSTTNLTHFVQQQENTLERKLKHVLLAIHVLIAAIIAIMTTTFIFST</sequence>
<evidence type="ECO:0000256" key="5">
    <source>
        <dbReference type="ARBA" id="ARBA00022692"/>
    </source>
</evidence>
<dbReference type="EMBL" id="CAJNOT010000170">
    <property type="protein sequence ID" value="CAF0876573.1"/>
    <property type="molecule type" value="Genomic_DNA"/>
</dbReference>
<comment type="caution">
    <text evidence="17">The sequence shown here is derived from an EMBL/GenBank/DDBJ whole genome shotgun (WGS) entry which is preliminary data.</text>
</comment>
<gene>
    <name evidence="17" type="ORF">ZHD862_LOCUS6163</name>
</gene>
<dbReference type="GO" id="GO:0016020">
    <property type="term" value="C:membrane"/>
    <property type="evidence" value="ECO:0007669"/>
    <property type="project" value="UniProtKB-SubCell"/>
</dbReference>
<dbReference type="InterPro" id="IPR042307">
    <property type="entry name" value="Reeler_sf"/>
</dbReference>
<dbReference type="Pfam" id="PF02014">
    <property type="entry name" value="Reeler"/>
    <property type="match status" value="1"/>
</dbReference>
<dbReference type="SMART" id="SM00665">
    <property type="entry name" value="B561"/>
    <property type="match status" value="1"/>
</dbReference>
<feature type="region of interest" description="Disordered" evidence="12">
    <location>
        <begin position="184"/>
        <end position="218"/>
    </location>
</feature>
<evidence type="ECO:0008006" key="19">
    <source>
        <dbReference type="Google" id="ProtNLM"/>
    </source>
</evidence>
<dbReference type="Gene3D" id="1.20.120.1770">
    <property type="match status" value="1"/>
</dbReference>
<evidence type="ECO:0000256" key="7">
    <source>
        <dbReference type="ARBA" id="ARBA00022982"/>
    </source>
</evidence>
<evidence type="ECO:0000259" key="16">
    <source>
        <dbReference type="PROSITE" id="PS50939"/>
    </source>
</evidence>